<dbReference type="PANTHER" id="PTHR43132:SF6">
    <property type="entry name" value="HTH-TYPE TRANSCRIPTIONAL REPRESSOR CZRA"/>
    <property type="match status" value="1"/>
</dbReference>
<evidence type="ECO:0000256" key="2">
    <source>
        <dbReference type="ARBA" id="ARBA00023125"/>
    </source>
</evidence>
<organism evidence="6 7">
    <name type="scientific">Enteroscipio rubneri</name>
    <dbReference type="NCBI Taxonomy" id="2070686"/>
    <lineage>
        <taxon>Bacteria</taxon>
        <taxon>Bacillati</taxon>
        <taxon>Actinomycetota</taxon>
        <taxon>Coriobacteriia</taxon>
        <taxon>Eggerthellales</taxon>
        <taxon>Eggerthellaceae</taxon>
        <taxon>Enteroscipio</taxon>
    </lineage>
</organism>
<evidence type="ECO:0000256" key="3">
    <source>
        <dbReference type="ARBA" id="ARBA00023163"/>
    </source>
</evidence>
<dbReference type="RefSeq" id="WP_103264554.1">
    <property type="nucleotide sequence ID" value="NZ_CABMLE010000003.1"/>
</dbReference>
<sequence length="138" mass="14916">MKQNQSTTATTPDDGSAPAESAHDNGCSCGCAEHAGASEPGSESMPDEELLYDLADLFKVFGDTTRIKMLYALMGQELCVADLAELIGATQSAVSHQLRTLKQARLVKFQRDGKNVIYSLSDDHVYTMLAQGMTHICE</sequence>
<feature type="domain" description="HTH arsR-type" evidence="5">
    <location>
        <begin position="46"/>
        <end position="138"/>
    </location>
</feature>
<evidence type="ECO:0000313" key="7">
    <source>
        <dbReference type="Proteomes" id="UP000236197"/>
    </source>
</evidence>
<dbReference type="NCBIfam" id="NF033788">
    <property type="entry name" value="HTH_metalloreg"/>
    <property type="match status" value="1"/>
</dbReference>
<accession>A0A2K2UCM7</accession>
<dbReference type="CDD" id="cd00090">
    <property type="entry name" value="HTH_ARSR"/>
    <property type="match status" value="1"/>
</dbReference>
<dbReference type="Gene3D" id="1.10.10.10">
    <property type="entry name" value="Winged helix-like DNA-binding domain superfamily/Winged helix DNA-binding domain"/>
    <property type="match status" value="1"/>
</dbReference>
<dbReference type="Proteomes" id="UP000236197">
    <property type="component" value="Unassembled WGS sequence"/>
</dbReference>
<dbReference type="PROSITE" id="PS50987">
    <property type="entry name" value="HTH_ARSR_2"/>
    <property type="match status" value="1"/>
</dbReference>
<dbReference type="AlphaFoldDB" id="A0A2K2UCM7"/>
<comment type="caution">
    <text evidence="6">The sequence shown here is derived from an EMBL/GenBank/DDBJ whole genome shotgun (WGS) entry which is preliminary data.</text>
</comment>
<dbReference type="EMBL" id="PPEK01000003">
    <property type="protein sequence ID" value="PNV68077.1"/>
    <property type="molecule type" value="Genomic_DNA"/>
</dbReference>
<proteinExistence type="predicted"/>
<keyword evidence="2" id="KW-0238">DNA-binding</keyword>
<dbReference type="PRINTS" id="PR00778">
    <property type="entry name" value="HTHARSR"/>
</dbReference>
<dbReference type="InterPro" id="IPR051011">
    <property type="entry name" value="Metal_resp_trans_reg"/>
</dbReference>
<dbReference type="GO" id="GO:0003700">
    <property type="term" value="F:DNA-binding transcription factor activity"/>
    <property type="evidence" value="ECO:0007669"/>
    <property type="project" value="InterPro"/>
</dbReference>
<feature type="region of interest" description="Disordered" evidence="4">
    <location>
        <begin position="1"/>
        <end position="25"/>
    </location>
</feature>
<feature type="compositionally biased region" description="Polar residues" evidence="4">
    <location>
        <begin position="1"/>
        <end position="13"/>
    </location>
</feature>
<evidence type="ECO:0000313" key="6">
    <source>
        <dbReference type="EMBL" id="PNV68077.1"/>
    </source>
</evidence>
<dbReference type="GO" id="GO:0003677">
    <property type="term" value="F:DNA binding"/>
    <property type="evidence" value="ECO:0007669"/>
    <property type="project" value="UniProtKB-KW"/>
</dbReference>
<dbReference type="PANTHER" id="PTHR43132">
    <property type="entry name" value="ARSENICAL RESISTANCE OPERON REPRESSOR ARSR-RELATED"/>
    <property type="match status" value="1"/>
</dbReference>
<dbReference type="SMART" id="SM00418">
    <property type="entry name" value="HTH_ARSR"/>
    <property type="match status" value="1"/>
</dbReference>
<keyword evidence="7" id="KW-1185">Reference proteome</keyword>
<dbReference type="InterPro" id="IPR011991">
    <property type="entry name" value="ArsR-like_HTH"/>
</dbReference>
<name>A0A2K2UCM7_9ACTN</name>
<keyword evidence="3" id="KW-0804">Transcription</keyword>
<protein>
    <submittedName>
        <fullName evidence="6">Transcriptional regulator</fullName>
    </submittedName>
</protein>
<dbReference type="Pfam" id="PF01022">
    <property type="entry name" value="HTH_5"/>
    <property type="match status" value="1"/>
</dbReference>
<evidence type="ECO:0000256" key="4">
    <source>
        <dbReference type="SAM" id="MobiDB-lite"/>
    </source>
</evidence>
<evidence type="ECO:0000259" key="5">
    <source>
        <dbReference type="PROSITE" id="PS50987"/>
    </source>
</evidence>
<dbReference type="InterPro" id="IPR036388">
    <property type="entry name" value="WH-like_DNA-bd_sf"/>
</dbReference>
<dbReference type="OrthoDB" id="9810923at2"/>
<reference evidence="7" key="1">
    <citation type="submission" date="2018-01" db="EMBL/GenBank/DDBJ databases">
        <title>Rubneribacter badeniensis gen. nov., sp. nov., and Colonibacter rubneri, gen. nov., sp. nov., WGS of new members of the Eggerthellaceae.</title>
        <authorList>
            <person name="Danylec N."/>
            <person name="Stoll D.A."/>
            <person name="Doetsch A."/>
            <person name="Kulling S.E."/>
            <person name="Huch M."/>
        </authorList>
    </citation>
    <scope>NUCLEOTIDE SEQUENCE [LARGE SCALE GENOMIC DNA]</scope>
    <source>
        <strain evidence="7">ResAG-96</strain>
    </source>
</reference>
<evidence type="ECO:0000256" key="1">
    <source>
        <dbReference type="ARBA" id="ARBA00023015"/>
    </source>
</evidence>
<dbReference type="InterPro" id="IPR001845">
    <property type="entry name" value="HTH_ArsR_DNA-bd_dom"/>
</dbReference>
<keyword evidence="1" id="KW-0805">Transcription regulation</keyword>
<dbReference type="PROSITE" id="PS00846">
    <property type="entry name" value="HTH_ARSR_1"/>
    <property type="match status" value="1"/>
</dbReference>
<gene>
    <name evidence="6" type="ORF">C2L71_04380</name>
</gene>
<dbReference type="InterPro" id="IPR036390">
    <property type="entry name" value="WH_DNA-bd_sf"/>
</dbReference>
<dbReference type="SUPFAM" id="SSF46785">
    <property type="entry name" value="Winged helix' DNA-binding domain"/>
    <property type="match status" value="1"/>
</dbReference>
<dbReference type="InterPro" id="IPR018334">
    <property type="entry name" value="ArsR_HTH"/>
</dbReference>